<dbReference type="eggNOG" id="KOG0619">
    <property type="taxonomic scope" value="Eukaryota"/>
</dbReference>
<dbReference type="Gene3D" id="3.80.10.10">
    <property type="entry name" value="Ribonuclease Inhibitor"/>
    <property type="match status" value="3"/>
</dbReference>
<dbReference type="PROSITE" id="PS51450">
    <property type="entry name" value="LRR"/>
    <property type="match status" value="3"/>
</dbReference>
<evidence type="ECO:0000313" key="5">
    <source>
        <dbReference type="Proteomes" id="UP000002037"/>
    </source>
</evidence>
<proteinExistence type="predicted"/>
<name>C5MD81_CANTT</name>
<evidence type="ECO:0000256" key="2">
    <source>
        <dbReference type="ARBA" id="ARBA00022737"/>
    </source>
</evidence>
<dbReference type="InterPro" id="IPR050333">
    <property type="entry name" value="SLRP"/>
</dbReference>
<dbReference type="PANTHER" id="PTHR45712:SF22">
    <property type="entry name" value="INSULIN-LIKE GROWTH FACTOR-BINDING PROTEIN COMPLEX ACID LABILE SUBUNIT"/>
    <property type="match status" value="1"/>
</dbReference>
<dbReference type="PROSITE" id="PS50181">
    <property type="entry name" value="FBOX"/>
    <property type="match status" value="1"/>
</dbReference>
<evidence type="ECO:0000313" key="4">
    <source>
        <dbReference type="EMBL" id="EER32511.1"/>
    </source>
</evidence>
<dbReference type="OrthoDB" id="4019115at2759"/>
<dbReference type="Proteomes" id="UP000002037">
    <property type="component" value="Unassembled WGS sequence"/>
</dbReference>
<organism evidence="4 5">
    <name type="scientific">Candida tropicalis (strain ATCC MYA-3404 / T1)</name>
    <name type="common">Yeast</name>
    <dbReference type="NCBI Taxonomy" id="294747"/>
    <lineage>
        <taxon>Eukaryota</taxon>
        <taxon>Fungi</taxon>
        <taxon>Dikarya</taxon>
        <taxon>Ascomycota</taxon>
        <taxon>Saccharomycotina</taxon>
        <taxon>Pichiomycetes</taxon>
        <taxon>Debaryomycetaceae</taxon>
        <taxon>Candida/Lodderomyces clade</taxon>
        <taxon>Candida</taxon>
    </lineage>
</organism>
<reference evidence="4 5" key="1">
    <citation type="journal article" date="2009" name="Nature">
        <title>Evolution of pathogenicity and sexual reproduction in eight Candida genomes.</title>
        <authorList>
            <person name="Butler G."/>
            <person name="Rasmussen M.D."/>
            <person name="Lin M.F."/>
            <person name="Santos M.A."/>
            <person name="Sakthikumar S."/>
            <person name="Munro C.A."/>
            <person name="Rheinbay E."/>
            <person name="Grabherr M."/>
            <person name="Forche A."/>
            <person name="Reedy J.L."/>
            <person name="Agrafioti I."/>
            <person name="Arnaud M.B."/>
            <person name="Bates S."/>
            <person name="Brown A.J."/>
            <person name="Brunke S."/>
            <person name="Costanzo M.C."/>
            <person name="Fitzpatrick D.A."/>
            <person name="de Groot P.W."/>
            <person name="Harris D."/>
            <person name="Hoyer L.L."/>
            <person name="Hube B."/>
            <person name="Klis F.M."/>
            <person name="Kodira C."/>
            <person name="Lennard N."/>
            <person name="Logue M.E."/>
            <person name="Martin R."/>
            <person name="Neiman A.M."/>
            <person name="Nikolaou E."/>
            <person name="Quail M.A."/>
            <person name="Quinn J."/>
            <person name="Santos M.C."/>
            <person name="Schmitzberger F.F."/>
            <person name="Sherlock G."/>
            <person name="Shah P."/>
            <person name="Silverstein K.A."/>
            <person name="Skrzypek M.S."/>
            <person name="Soll D."/>
            <person name="Staggs R."/>
            <person name="Stansfield I."/>
            <person name="Stumpf M.P."/>
            <person name="Sudbery P.E."/>
            <person name="Srikantha T."/>
            <person name="Zeng Q."/>
            <person name="Berman J."/>
            <person name="Berriman M."/>
            <person name="Heitman J."/>
            <person name="Gow N.A."/>
            <person name="Lorenz M.C."/>
            <person name="Birren B.W."/>
            <person name="Kellis M."/>
            <person name="Cuomo C.A."/>
        </authorList>
    </citation>
    <scope>NUCLEOTIDE SEQUENCE [LARGE SCALE GENOMIC DNA]</scope>
    <source>
        <strain evidence="5">ATCC MYA-3404 / T1</strain>
    </source>
</reference>
<dbReference type="RefSeq" id="XP_002549885.1">
    <property type="nucleotide sequence ID" value="XM_002549839.1"/>
</dbReference>
<sequence length="610" mass="70304">MKLSDLPNELLNLIFSFIPTDDLYRQFTQIHELNYSKDFPSIYSVIYKQLFSRTLIIRTAKGVGYDTIRQFYSSNELANALVITSFATGYQILKILIDGHFHSNLRISPNEITLLLRYMDSIEEIENFIKVLEQLSFDSFTSNVIKTINFQIIYDANPTNELLALHNKIKYMMEDMIHKSEKILIQTKKNSKWYQPMNPYLLRNLKELYLWNNDIDNLAMNGFFKCVPDDLKILEFSGNNTADLQGFVLPQSLKRLHLSTNMIRSLEGVDFSKCSNLQLLDISMNRLIELPTDLKFPDSTKRLMMNHNQIENINQSQVPSQVQFLTLSSNCLTSLDNIYLSSSLIVLDLSDNTFSSFREDFFSECVNLKKLNLAINAIDDLDDLGQLPPNVEELILDYNEIDNYDFTNILTLKKLKKLSMTGTGLMFLKDIKFPSTLVQLILKDNEINEIINVDFGNSLEFLDLSYNKLENFNVYGLRLPSTLKKLDLSENGFQDLSNFIIPSSITTLYFNRSNLCLSNNLLSKFPEQLEFIELIRAIPKSVPKLNFSKFHNLVSLNLQKNGITSIEKLDLPNGLQILDLSQNCIRQVSWKSIPATTRHVELRGNPIENQ</sequence>
<keyword evidence="5" id="KW-1185">Reference proteome</keyword>
<evidence type="ECO:0000256" key="1">
    <source>
        <dbReference type="ARBA" id="ARBA00022614"/>
    </source>
</evidence>
<dbReference type="SUPFAM" id="SSF52058">
    <property type="entry name" value="L domain-like"/>
    <property type="match status" value="1"/>
</dbReference>
<dbReference type="Pfam" id="PF13855">
    <property type="entry name" value="LRR_8"/>
    <property type="match status" value="1"/>
</dbReference>
<dbReference type="InterPro" id="IPR032675">
    <property type="entry name" value="LRR_dom_sf"/>
</dbReference>
<dbReference type="VEuPathDB" id="FungiDB:CTRG_04182"/>
<keyword evidence="1" id="KW-0433">Leucine-rich repeat</keyword>
<feature type="domain" description="F-box" evidence="3">
    <location>
        <begin position="1"/>
        <end position="50"/>
    </location>
</feature>
<accession>C5MD81</accession>
<evidence type="ECO:0000259" key="3">
    <source>
        <dbReference type="PROSITE" id="PS50181"/>
    </source>
</evidence>
<protein>
    <recommendedName>
        <fullName evidence="3">F-box domain-containing protein</fullName>
    </recommendedName>
</protein>
<dbReference type="AlphaFoldDB" id="C5MD81"/>
<dbReference type="SUPFAM" id="SSF52075">
    <property type="entry name" value="Outer arm dynein light chain 1"/>
    <property type="match status" value="1"/>
</dbReference>
<dbReference type="EMBL" id="GG692399">
    <property type="protein sequence ID" value="EER32511.1"/>
    <property type="molecule type" value="Genomic_DNA"/>
</dbReference>
<dbReference type="GeneID" id="8299446"/>
<dbReference type="HOGENOM" id="CLU_025148_0_0_1"/>
<dbReference type="InterPro" id="IPR003591">
    <property type="entry name" value="Leu-rich_rpt_typical-subtyp"/>
</dbReference>
<dbReference type="SMART" id="SM00369">
    <property type="entry name" value="LRR_TYP"/>
    <property type="match status" value="4"/>
</dbReference>
<dbReference type="SMART" id="SM00365">
    <property type="entry name" value="LRR_SD22"/>
    <property type="match status" value="6"/>
</dbReference>
<dbReference type="KEGG" id="ctp:CTRG_04182"/>
<dbReference type="PANTHER" id="PTHR45712">
    <property type="entry name" value="AGAP008170-PA"/>
    <property type="match status" value="1"/>
</dbReference>
<dbReference type="InterPro" id="IPR001611">
    <property type="entry name" value="Leu-rich_rpt"/>
</dbReference>
<dbReference type="InterPro" id="IPR001810">
    <property type="entry name" value="F-box_dom"/>
</dbReference>
<keyword evidence="2" id="KW-0677">Repeat</keyword>
<gene>
    <name evidence="4" type="ORF">CTRG_04182</name>
</gene>